<accession>A0A1H9V4T2</accession>
<feature type="transmembrane region" description="Helical" evidence="1">
    <location>
        <begin position="98"/>
        <end position="115"/>
    </location>
</feature>
<evidence type="ECO:0000313" key="3">
    <source>
        <dbReference type="Proteomes" id="UP000182584"/>
    </source>
</evidence>
<feature type="transmembrane region" description="Helical" evidence="1">
    <location>
        <begin position="182"/>
        <end position="203"/>
    </location>
</feature>
<organism evidence="2 3">
    <name type="scientific">Butyrivibrio fibrisolvens</name>
    <dbReference type="NCBI Taxonomy" id="831"/>
    <lineage>
        <taxon>Bacteria</taxon>
        <taxon>Bacillati</taxon>
        <taxon>Bacillota</taxon>
        <taxon>Clostridia</taxon>
        <taxon>Lachnospirales</taxon>
        <taxon>Lachnospiraceae</taxon>
        <taxon>Butyrivibrio</taxon>
    </lineage>
</organism>
<dbReference type="RefSeq" id="WP_074757439.1">
    <property type="nucleotide sequence ID" value="NZ_FOGJ01000021.1"/>
</dbReference>
<gene>
    <name evidence="2" type="ORF">SAMN04487884_12143</name>
</gene>
<dbReference type="EMBL" id="FOGJ01000021">
    <property type="protein sequence ID" value="SES16840.1"/>
    <property type="molecule type" value="Genomic_DNA"/>
</dbReference>
<dbReference type="Proteomes" id="UP000182584">
    <property type="component" value="Unassembled WGS sequence"/>
</dbReference>
<feature type="transmembrane region" description="Helical" evidence="1">
    <location>
        <begin position="121"/>
        <end position="144"/>
    </location>
</feature>
<sequence>MKQAIKTYNLYHSIWDKLIFGLLVPIVIIIVHVVITLGLKEGAFAITIIYTMMAEIIRDYFTFNGSYCKETHNTILRSAFWGKKLFLKGIMQEHARNLAHYVILIGICSCITAYINEYDPYYIPIKVIIVLIAYSMNTLAVNVLRYFDYFAIYPLISTPFVIIAAIPISLLITTGIRLSTGLVILFVILALTLAVIVTILSYLHASLCYDKSFVDISSKRS</sequence>
<keyword evidence="1" id="KW-1133">Transmembrane helix</keyword>
<evidence type="ECO:0000313" key="2">
    <source>
        <dbReference type="EMBL" id="SES16840.1"/>
    </source>
</evidence>
<keyword evidence="1" id="KW-0812">Transmembrane</keyword>
<reference evidence="2 3" key="1">
    <citation type="submission" date="2016-10" db="EMBL/GenBank/DDBJ databases">
        <authorList>
            <person name="de Groot N.N."/>
        </authorList>
    </citation>
    <scope>NUCLEOTIDE SEQUENCE [LARGE SCALE GENOMIC DNA]</scope>
    <source>
        <strain evidence="2 3">AR40</strain>
    </source>
</reference>
<keyword evidence="1" id="KW-0472">Membrane</keyword>
<feature type="transmembrane region" description="Helical" evidence="1">
    <location>
        <begin position="18"/>
        <end position="39"/>
    </location>
</feature>
<evidence type="ECO:0008006" key="4">
    <source>
        <dbReference type="Google" id="ProtNLM"/>
    </source>
</evidence>
<dbReference type="AlphaFoldDB" id="A0A1H9V4T2"/>
<feature type="transmembrane region" description="Helical" evidence="1">
    <location>
        <begin position="151"/>
        <end position="176"/>
    </location>
</feature>
<protein>
    <recommendedName>
        <fullName evidence="4">ABC-2 family transporter protein</fullName>
    </recommendedName>
</protein>
<name>A0A1H9V4T2_BUTFI</name>
<evidence type="ECO:0000256" key="1">
    <source>
        <dbReference type="SAM" id="Phobius"/>
    </source>
</evidence>
<dbReference type="OrthoDB" id="2005714at2"/>
<proteinExistence type="predicted"/>